<name>A0ABV6VNM8_9ACTN</name>
<dbReference type="RefSeq" id="WP_380530877.1">
    <property type="nucleotide sequence ID" value="NZ_JBHFAB010000001.1"/>
</dbReference>
<accession>A0ABV6VNM8</accession>
<comment type="caution">
    <text evidence="2">The sequence shown here is derived from an EMBL/GenBank/DDBJ whole genome shotgun (WGS) entry which is preliminary data.</text>
</comment>
<dbReference type="Proteomes" id="UP001592531">
    <property type="component" value="Unassembled WGS sequence"/>
</dbReference>
<organism evidence="2 3">
    <name type="scientific">Streptacidiphilus cavernicola</name>
    <dbReference type="NCBI Taxonomy" id="3342716"/>
    <lineage>
        <taxon>Bacteria</taxon>
        <taxon>Bacillati</taxon>
        <taxon>Actinomycetota</taxon>
        <taxon>Actinomycetes</taxon>
        <taxon>Kitasatosporales</taxon>
        <taxon>Streptomycetaceae</taxon>
        <taxon>Streptacidiphilus</taxon>
    </lineage>
</organism>
<dbReference type="EMBL" id="JBHFAB010000001">
    <property type="protein sequence ID" value="MFC1415349.1"/>
    <property type="molecule type" value="Genomic_DNA"/>
</dbReference>
<gene>
    <name evidence="2" type="ORF">ACEZDE_01620</name>
</gene>
<evidence type="ECO:0000313" key="2">
    <source>
        <dbReference type="EMBL" id="MFC1415349.1"/>
    </source>
</evidence>
<reference evidence="2 3" key="1">
    <citation type="submission" date="2024-09" db="EMBL/GenBank/DDBJ databases">
        <authorList>
            <person name="Lee S.D."/>
        </authorList>
    </citation>
    <scope>NUCLEOTIDE SEQUENCE [LARGE SCALE GENOMIC DNA]</scope>
    <source>
        <strain evidence="2 3">N8-3</strain>
    </source>
</reference>
<evidence type="ECO:0000256" key="1">
    <source>
        <dbReference type="SAM" id="MobiDB-lite"/>
    </source>
</evidence>
<feature type="region of interest" description="Disordered" evidence="1">
    <location>
        <begin position="1"/>
        <end position="32"/>
    </location>
</feature>
<evidence type="ECO:0000313" key="3">
    <source>
        <dbReference type="Proteomes" id="UP001592531"/>
    </source>
</evidence>
<proteinExistence type="predicted"/>
<feature type="compositionally biased region" description="Polar residues" evidence="1">
    <location>
        <begin position="1"/>
        <end position="13"/>
    </location>
</feature>
<keyword evidence="3" id="KW-1185">Reference proteome</keyword>
<sequence>MATAQMNPETTAGPSARHGSTRTDHPDRRHPVRTALRGVGVFLDTTWRVVLLGSDGVDGARR</sequence>
<protein>
    <submittedName>
        <fullName evidence="2">Uncharacterized protein</fullName>
    </submittedName>
</protein>